<proteinExistence type="predicted"/>
<protein>
    <submittedName>
        <fullName evidence="2">Uncharacterized protein</fullName>
    </submittedName>
</protein>
<dbReference type="Proteomes" id="UP001301958">
    <property type="component" value="Unassembled WGS sequence"/>
</dbReference>
<feature type="non-terminal residue" evidence="2">
    <location>
        <position position="1"/>
    </location>
</feature>
<accession>A0AAN6YQ69</accession>
<reference evidence="2" key="2">
    <citation type="submission" date="2023-05" db="EMBL/GenBank/DDBJ databases">
        <authorList>
            <consortium name="Lawrence Berkeley National Laboratory"/>
            <person name="Steindorff A."/>
            <person name="Hensen N."/>
            <person name="Bonometti L."/>
            <person name="Westerberg I."/>
            <person name="Brannstrom I.O."/>
            <person name="Guillou S."/>
            <person name="Cros-Aarteil S."/>
            <person name="Calhoun S."/>
            <person name="Haridas S."/>
            <person name="Kuo A."/>
            <person name="Mondo S."/>
            <person name="Pangilinan J."/>
            <person name="Riley R."/>
            <person name="Labutti K."/>
            <person name="Andreopoulos B."/>
            <person name="Lipzen A."/>
            <person name="Chen C."/>
            <person name="Yanf M."/>
            <person name="Daum C."/>
            <person name="Ng V."/>
            <person name="Clum A."/>
            <person name="Ohm R."/>
            <person name="Martin F."/>
            <person name="Silar P."/>
            <person name="Natvig D."/>
            <person name="Lalanne C."/>
            <person name="Gautier V."/>
            <person name="Ament-Velasquez S.L."/>
            <person name="Kruys A."/>
            <person name="Hutchinson M.I."/>
            <person name="Powell A.J."/>
            <person name="Barry K."/>
            <person name="Miller A.N."/>
            <person name="Grigoriev I.V."/>
            <person name="Debuchy R."/>
            <person name="Gladieux P."/>
            <person name="Thoren M.H."/>
            <person name="Johannesson H."/>
        </authorList>
    </citation>
    <scope>NUCLEOTIDE SEQUENCE</scope>
    <source>
        <strain evidence="2">CBS 990.96</strain>
    </source>
</reference>
<comment type="caution">
    <text evidence="2">The sequence shown here is derived from an EMBL/GenBank/DDBJ whole genome shotgun (WGS) entry which is preliminary data.</text>
</comment>
<keyword evidence="1" id="KW-0732">Signal</keyword>
<feature type="signal peptide" evidence="1">
    <location>
        <begin position="1"/>
        <end position="18"/>
    </location>
</feature>
<organism evidence="2 3">
    <name type="scientific">Podospora fimiseda</name>
    <dbReference type="NCBI Taxonomy" id="252190"/>
    <lineage>
        <taxon>Eukaryota</taxon>
        <taxon>Fungi</taxon>
        <taxon>Dikarya</taxon>
        <taxon>Ascomycota</taxon>
        <taxon>Pezizomycotina</taxon>
        <taxon>Sordariomycetes</taxon>
        <taxon>Sordariomycetidae</taxon>
        <taxon>Sordariales</taxon>
        <taxon>Podosporaceae</taxon>
        <taxon>Podospora</taxon>
    </lineage>
</organism>
<evidence type="ECO:0000256" key="1">
    <source>
        <dbReference type="SAM" id="SignalP"/>
    </source>
</evidence>
<dbReference type="AlphaFoldDB" id="A0AAN6YQ69"/>
<keyword evidence="3" id="KW-1185">Reference proteome</keyword>
<feature type="chain" id="PRO_5042939016" evidence="1">
    <location>
        <begin position="19"/>
        <end position="132"/>
    </location>
</feature>
<reference evidence="2" key="1">
    <citation type="journal article" date="2023" name="Mol. Phylogenet. Evol.">
        <title>Genome-scale phylogeny and comparative genomics of the fungal order Sordariales.</title>
        <authorList>
            <person name="Hensen N."/>
            <person name="Bonometti L."/>
            <person name="Westerberg I."/>
            <person name="Brannstrom I.O."/>
            <person name="Guillou S."/>
            <person name="Cros-Aarteil S."/>
            <person name="Calhoun S."/>
            <person name="Haridas S."/>
            <person name="Kuo A."/>
            <person name="Mondo S."/>
            <person name="Pangilinan J."/>
            <person name="Riley R."/>
            <person name="LaButti K."/>
            <person name="Andreopoulos B."/>
            <person name="Lipzen A."/>
            <person name="Chen C."/>
            <person name="Yan M."/>
            <person name="Daum C."/>
            <person name="Ng V."/>
            <person name="Clum A."/>
            <person name="Steindorff A."/>
            <person name="Ohm R.A."/>
            <person name="Martin F."/>
            <person name="Silar P."/>
            <person name="Natvig D.O."/>
            <person name="Lalanne C."/>
            <person name="Gautier V."/>
            <person name="Ament-Velasquez S.L."/>
            <person name="Kruys A."/>
            <person name="Hutchinson M.I."/>
            <person name="Powell A.J."/>
            <person name="Barry K."/>
            <person name="Miller A.N."/>
            <person name="Grigoriev I.V."/>
            <person name="Debuchy R."/>
            <person name="Gladieux P."/>
            <person name="Hiltunen Thoren M."/>
            <person name="Johannesson H."/>
        </authorList>
    </citation>
    <scope>NUCLEOTIDE SEQUENCE</scope>
    <source>
        <strain evidence="2">CBS 990.96</strain>
    </source>
</reference>
<gene>
    <name evidence="2" type="ORF">QBC38DRAFT_375094</name>
</gene>
<evidence type="ECO:0000313" key="3">
    <source>
        <dbReference type="Proteomes" id="UP001301958"/>
    </source>
</evidence>
<evidence type="ECO:0000313" key="2">
    <source>
        <dbReference type="EMBL" id="KAK4222448.1"/>
    </source>
</evidence>
<name>A0AAN6YQ69_9PEZI</name>
<sequence length="132" mass="13725">IVALQLITVIALILGAVASPVTPPSKVSEAEAHSHLAKLAAGIHLVNCKATPTSPWKNSYAVYCANINSCGFEPSAANICAPGGSNAPVFYWEGIWTTPTPARKSCTFSSGVTLAWYIRLDAQSLPVGSLVG</sequence>
<dbReference type="EMBL" id="MU865471">
    <property type="protein sequence ID" value="KAK4222448.1"/>
    <property type="molecule type" value="Genomic_DNA"/>
</dbReference>